<evidence type="ECO:0000313" key="2">
    <source>
        <dbReference type="EMBL" id="MCE3049650.1"/>
    </source>
</evidence>
<proteinExistence type="predicted"/>
<protein>
    <submittedName>
        <fullName evidence="2">Uncharacterized protein</fullName>
    </submittedName>
</protein>
<feature type="compositionally biased region" description="Polar residues" evidence="1">
    <location>
        <begin position="42"/>
        <end position="51"/>
    </location>
</feature>
<feature type="compositionally biased region" description="Low complexity" evidence="1">
    <location>
        <begin position="18"/>
        <end position="31"/>
    </location>
</feature>
<name>A0ABS8WFT6_DATST</name>
<evidence type="ECO:0000256" key="1">
    <source>
        <dbReference type="SAM" id="MobiDB-lite"/>
    </source>
</evidence>
<gene>
    <name evidence="2" type="ORF">HAX54_045471</name>
</gene>
<dbReference type="EMBL" id="JACEIK010007040">
    <property type="protein sequence ID" value="MCE3049650.1"/>
    <property type="molecule type" value="Genomic_DNA"/>
</dbReference>
<keyword evidence="3" id="KW-1185">Reference proteome</keyword>
<feature type="non-terminal residue" evidence="2">
    <location>
        <position position="69"/>
    </location>
</feature>
<sequence>MANFFVLNTRRSSKRLNRLSSSPSPVEISDSSYEESLESSSTLVKNNPSSCSKKEGPDSPLSFGLEDMQ</sequence>
<comment type="caution">
    <text evidence="2">The sequence shown here is derived from an EMBL/GenBank/DDBJ whole genome shotgun (WGS) entry which is preliminary data.</text>
</comment>
<reference evidence="2 3" key="1">
    <citation type="journal article" date="2021" name="BMC Genomics">
        <title>Datura genome reveals duplications of psychoactive alkaloid biosynthetic genes and high mutation rate following tissue culture.</title>
        <authorList>
            <person name="Rajewski A."/>
            <person name="Carter-House D."/>
            <person name="Stajich J."/>
            <person name="Litt A."/>
        </authorList>
    </citation>
    <scope>NUCLEOTIDE SEQUENCE [LARGE SCALE GENOMIC DNA]</scope>
    <source>
        <strain evidence="2">AR-01</strain>
    </source>
</reference>
<feature type="region of interest" description="Disordered" evidence="1">
    <location>
        <begin position="15"/>
        <end position="69"/>
    </location>
</feature>
<evidence type="ECO:0000313" key="3">
    <source>
        <dbReference type="Proteomes" id="UP000823775"/>
    </source>
</evidence>
<accession>A0ABS8WFT6</accession>
<organism evidence="2 3">
    <name type="scientific">Datura stramonium</name>
    <name type="common">Jimsonweed</name>
    <name type="synonym">Common thornapple</name>
    <dbReference type="NCBI Taxonomy" id="4076"/>
    <lineage>
        <taxon>Eukaryota</taxon>
        <taxon>Viridiplantae</taxon>
        <taxon>Streptophyta</taxon>
        <taxon>Embryophyta</taxon>
        <taxon>Tracheophyta</taxon>
        <taxon>Spermatophyta</taxon>
        <taxon>Magnoliopsida</taxon>
        <taxon>eudicotyledons</taxon>
        <taxon>Gunneridae</taxon>
        <taxon>Pentapetalae</taxon>
        <taxon>asterids</taxon>
        <taxon>lamiids</taxon>
        <taxon>Solanales</taxon>
        <taxon>Solanaceae</taxon>
        <taxon>Solanoideae</taxon>
        <taxon>Datureae</taxon>
        <taxon>Datura</taxon>
    </lineage>
</organism>
<dbReference type="Proteomes" id="UP000823775">
    <property type="component" value="Unassembled WGS sequence"/>
</dbReference>